<accession>A0A0F9AX13</accession>
<evidence type="ECO:0000313" key="1">
    <source>
        <dbReference type="EMBL" id="KKL13980.1"/>
    </source>
</evidence>
<dbReference type="AlphaFoldDB" id="A0A0F9AX13"/>
<feature type="non-terminal residue" evidence="1">
    <location>
        <position position="152"/>
    </location>
</feature>
<sequence>MIFSERNKIVNAILAVDGNNTAITSDIVSLKNYNHVAFILTFGIVNASSSAVTATGSETNLIAFKGEDVTTCTTAFIAKYRAEVTAGGDTLEALTELPVLGVSMGNGNTLDFSGQSGAIIVVEIDAADLAPTVANPYDTCKIGFRFSAHSIL</sequence>
<comment type="caution">
    <text evidence="1">The sequence shown here is derived from an EMBL/GenBank/DDBJ whole genome shotgun (WGS) entry which is preliminary data.</text>
</comment>
<reference evidence="1" key="1">
    <citation type="journal article" date="2015" name="Nature">
        <title>Complex archaea that bridge the gap between prokaryotes and eukaryotes.</title>
        <authorList>
            <person name="Spang A."/>
            <person name="Saw J.H."/>
            <person name="Jorgensen S.L."/>
            <person name="Zaremba-Niedzwiedzka K."/>
            <person name="Martijn J."/>
            <person name="Lind A.E."/>
            <person name="van Eijk R."/>
            <person name="Schleper C."/>
            <person name="Guy L."/>
            <person name="Ettema T.J."/>
        </authorList>
    </citation>
    <scope>NUCLEOTIDE SEQUENCE</scope>
</reference>
<name>A0A0F9AX13_9ZZZZ</name>
<protein>
    <submittedName>
        <fullName evidence="1">Uncharacterized protein</fullName>
    </submittedName>
</protein>
<gene>
    <name evidence="1" type="ORF">LCGC14_2520350</name>
</gene>
<proteinExistence type="predicted"/>
<dbReference type="EMBL" id="LAZR01040641">
    <property type="protein sequence ID" value="KKL13980.1"/>
    <property type="molecule type" value="Genomic_DNA"/>
</dbReference>
<organism evidence="1">
    <name type="scientific">marine sediment metagenome</name>
    <dbReference type="NCBI Taxonomy" id="412755"/>
    <lineage>
        <taxon>unclassified sequences</taxon>
        <taxon>metagenomes</taxon>
        <taxon>ecological metagenomes</taxon>
    </lineage>
</organism>